<dbReference type="PATRIC" id="fig|993692.3.peg.2177"/>
<dbReference type="InterPro" id="IPR035903">
    <property type="entry name" value="HesB-like_dom_sf"/>
</dbReference>
<dbReference type="STRING" id="993692.IV57_GL002144"/>
<sequence>MVLDLDDGVGPFSKVSLENGLKFNLLVVRNDLIPNDFDNAINSKEGLIFFNGDTGRYLS</sequence>
<evidence type="ECO:0000313" key="2">
    <source>
        <dbReference type="Proteomes" id="UP000051006"/>
    </source>
</evidence>
<dbReference type="AlphaFoldDB" id="A0A0R2KYR8"/>
<evidence type="ECO:0000313" key="1">
    <source>
        <dbReference type="EMBL" id="KRN94542.1"/>
    </source>
</evidence>
<keyword evidence="2" id="KW-1185">Reference proteome</keyword>
<gene>
    <name evidence="1" type="ORF">IV57_GL002144</name>
</gene>
<dbReference type="Proteomes" id="UP000051006">
    <property type="component" value="Unassembled WGS sequence"/>
</dbReference>
<proteinExistence type="predicted"/>
<dbReference type="RefSeq" id="WP_057881893.1">
    <property type="nucleotide sequence ID" value="NZ_JQCF01000050.1"/>
</dbReference>
<dbReference type="Gene3D" id="2.60.300.12">
    <property type="entry name" value="HesB-like domain"/>
    <property type="match status" value="1"/>
</dbReference>
<dbReference type="SUPFAM" id="SSF89360">
    <property type="entry name" value="HesB-like domain"/>
    <property type="match status" value="1"/>
</dbReference>
<reference evidence="1 2" key="1">
    <citation type="journal article" date="2015" name="Genome Announc.">
        <title>Expanding the biotechnology potential of lactobacilli through comparative genomics of 213 strains and associated genera.</title>
        <authorList>
            <person name="Sun Z."/>
            <person name="Harris H.M."/>
            <person name="McCann A."/>
            <person name="Guo C."/>
            <person name="Argimon S."/>
            <person name="Zhang W."/>
            <person name="Yang X."/>
            <person name="Jeffery I.B."/>
            <person name="Cooney J.C."/>
            <person name="Kagawa T.F."/>
            <person name="Liu W."/>
            <person name="Song Y."/>
            <person name="Salvetti E."/>
            <person name="Wrobel A."/>
            <person name="Rasinkangas P."/>
            <person name="Parkhill J."/>
            <person name="Rea M.C."/>
            <person name="O'Sullivan O."/>
            <person name="Ritari J."/>
            <person name="Douillard F.P."/>
            <person name="Paul Ross R."/>
            <person name="Yang R."/>
            <person name="Briner A.E."/>
            <person name="Felis G.E."/>
            <person name="de Vos W.M."/>
            <person name="Barrangou R."/>
            <person name="Klaenhammer T.R."/>
            <person name="Caufield P.W."/>
            <person name="Cui Y."/>
            <person name="Zhang H."/>
            <person name="O'Toole P.W."/>
        </authorList>
    </citation>
    <scope>NUCLEOTIDE SEQUENCE [LARGE SCALE GENOMIC DNA]</scope>
    <source>
        <strain evidence="1 2">DSM 24716</strain>
    </source>
</reference>
<comment type="caution">
    <text evidence="1">The sequence shown here is derived from an EMBL/GenBank/DDBJ whole genome shotgun (WGS) entry which is preliminary data.</text>
</comment>
<protein>
    <submittedName>
        <fullName evidence="1">Uncharacterized protein</fullName>
    </submittedName>
</protein>
<name>A0A0R2KYR8_9LACO</name>
<accession>A0A0R2KYR8</accession>
<organism evidence="1 2">
    <name type="scientific">Companilactobacillus kimchiensis</name>
    <dbReference type="NCBI Taxonomy" id="993692"/>
    <lineage>
        <taxon>Bacteria</taxon>
        <taxon>Bacillati</taxon>
        <taxon>Bacillota</taxon>
        <taxon>Bacilli</taxon>
        <taxon>Lactobacillales</taxon>
        <taxon>Lactobacillaceae</taxon>
        <taxon>Companilactobacillus</taxon>
    </lineage>
</organism>
<dbReference type="OrthoDB" id="2361502at2"/>
<dbReference type="EMBL" id="JQCF01000050">
    <property type="protein sequence ID" value="KRN94542.1"/>
    <property type="molecule type" value="Genomic_DNA"/>
</dbReference>